<dbReference type="AlphaFoldDB" id="A0A8S2Z355"/>
<protein>
    <recommendedName>
        <fullName evidence="1">ARC105/Med15 mediator subunit C-terminal domain-containing protein</fullName>
    </recommendedName>
</protein>
<evidence type="ECO:0000313" key="3">
    <source>
        <dbReference type="Proteomes" id="UP000681720"/>
    </source>
</evidence>
<dbReference type="EMBL" id="CAJOBJ010105579">
    <property type="protein sequence ID" value="CAF4607623.1"/>
    <property type="molecule type" value="Genomic_DNA"/>
</dbReference>
<evidence type="ECO:0000259" key="1">
    <source>
        <dbReference type="Pfam" id="PF21539"/>
    </source>
</evidence>
<dbReference type="Pfam" id="PF21539">
    <property type="entry name" value="Med15_C"/>
    <property type="match status" value="1"/>
</dbReference>
<feature type="domain" description="ARC105/Med15 mediator subunit C-terminal" evidence="1">
    <location>
        <begin position="281"/>
        <end position="371"/>
    </location>
</feature>
<gene>
    <name evidence="2" type="ORF">GIL414_LOCUS39209</name>
</gene>
<evidence type="ECO:0000313" key="2">
    <source>
        <dbReference type="EMBL" id="CAF4607623.1"/>
    </source>
</evidence>
<dbReference type="InterPro" id="IPR048386">
    <property type="entry name" value="Med15_C"/>
</dbReference>
<proteinExistence type="predicted"/>
<comment type="caution">
    <text evidence="2">The sequence shown here is derived from an EMBL/GenBank/DDBJ whole genome shotgun (WGS) entry which is preliminary data.</text>
</comment>
<accession>A0A8S2Z355</accession>
<sequence>GSDSIMTSNSVNVIQSPHSHPGMIQQQQTPVGAPGQSPLARYMMAQSPQNSVYRPQMSTINMINYAGSPTAMIDEEMHFLYKFFTERIQYLARIMARYQQEGQSDKVAKYRQLHDQISTFVRNLVPEHLMAARRLKEHVDRILASVMMPPMNDISTVSLTNTNSTRLITNGVFEQCQRTIADYLNKDPALKYNIAKRFLEPLSEVLNGVAHKTIRLDTDSKQITETNQSSIISSSSTSLQHIVDSEFANLSMDTFSYELKPLHDKISSSSSIPRNKDSIINDYELTCRLIEINMPIVPPLKMKLTIQYPNEPPEILSLTSTPMNVTPIKLENSDGNTFFESISRNFVHFLFKLPTQHTVTDILDIWHSSIRNASFSQNES</sequence>
<organism evidence="2 3">
    <name type="scientific">Rotaria magnacalcarata</name>
    <dbReference type="NCBI Taxonomy" id="392030"/>
    <lineage>
        <taxon>Eukaryota</taxon>
        <taxon>Metazoa</taxon>
        <taxon>Spiralia</taxon>
        <taxon>Gnathifera</taxon>
        <taxon>Rotifera</taxon>
        <taxon>Eurotatoria</taxon>
        <taxon>Bdelloidea</taxon>
        <taxon>Philodinida</taxon>
        <taxon>Philodinidae</taxon>
        <taxon>Rotaria</taxon>
    </lineage>
</organism>
<name>A0A8S2Z355_9BILA</name>
<feature type="non-terminal residue" evidence="2">
    <location>
        <position position="1"/>
    </location>
</feature>
<dbReference type="Proteomes" id="UP000681720">
    <property type="component" value="Unassembled WGS sequence"/>
</dbReference>
<reference evidence="2" key="1">
    <citation type="submission" date="2021-02" db="EMBL/GenBank/DDBJ databases">
        <authorList>
            <person name="Nowell W R."/>
        </authorList>
    </citation>
    <scope>NUCLEOTIDE SEQUENCE</scope>
</reference>